<dbReference type="Gene3D" id="1.25.40.10">
    <property type="entry name" value="Tetratricopeptide repeat domain"/>
    <property type="match status" value="1"/>
</dbReference>
<dbReference type="Proteomes" id="UP001161757">
    <property type="component" value="Unassembled WGS sequence"/>
</dbReference>
<evidence type="ECO:0000259" key="1">
    <source>
        <dbReference type="PROSITE" id="PS50181"/>
    </source>
</evidence>
<dbReference type="EMBL" id="JAJGCB010000005">
    <property type="protein sequence ID" value="KAJ8992340.1"/>
    <property type="molecule type" value="Genomic_DNA"/>
</dbReference>
<dbReference type="PROSITE" id="PS50181">
    <property type="entry name" value="FBOX"/>
    <property type="match status" value="1"/>
</dbReference>
<sequence>MAPGANGRDSVPELLKKCQEAARNKKYDAALDLAGTALQACERDRTMTAQTRVTLLDLRTALQIRLGHDDLALKDAKAMIRIDRTDGRGYIRCGQIERRLGNRLAAQKFYEHGLKQVLASDPYSQLIAKELAAVKDELRTMTLLANAKDPMTTLPLEIVNIILAYLPYRQHVQMLRVCKAWNRMLRTLPPLTDTLAFPGAERPITPKMLHAALRRLKEPTTISAHRLTEASSQILSRTLQRYQSLPMLQTLEIHDKWISVAGLPFAKYDLKTIVFGSSTGVPFDLIPKILQDCGNLEVAQFKNVTGSQPGENYLDRKGLKLESKILRVLQLQLVGIVVEFDHDKLFSGLPALESLSFTGLSCFQLPVPSKVIDLRHMERLEVLEAERGALPSFVLPKNIRKLRFTSVMFQEATLRDRRSDPHLAQQLDWEPGHGSLHNLQSLTVYDCPMYPVFLQEQAAEVEPGTLEEWIISISWESEAVTRFSFLLRTPWLKGVKRVHVKGEPVWDFYYREFLDWPDLQELSLDSAEITTLFVADLIRNKPPNLRKIVLKNCLRVSNDVVAWAKEHGVEVEIVRNARDDRGRRLRYGD</sequence>
<name>A0AAN6IVC7_EXODE</name>
<dbReference type="Gene3D" id="3.80.10.10">
    <property type="entry name" value="Ribonuclease Inhibitor"/>
    <property type="match status" value="1"/>
</dbReference>
<comment type="caution">
    <text evidence="2">The sequence shown here is derived from an EMBL/GenBank/DDBJ whole genome shotgun (WGS) entry which is preliminary data.</text>
</comment>
<evidence type="ECO:0000313" key="3">
    <source>
        <dbReference type="Proteomes" id="UP001161757"/>
    </source>
</evidence>
<organism evidence="2 3">
    <name type="scientific">Exophiala dermatitidis</name>
    <name type="common">Black yeast-like fungus</name>
    <name type="synonym">Wangiella dermatitidis</name>
    <dbReference type="NCBI Taxonomy" id="5970"/>
    <lineage>
        <taxon>Eukaryota</taxon>
        <taxon>Fungi</taxon>
        <taxon>Dikarya</taxon>
        <taxon>Ascomycota</taxon>
        <taxon>Pezizomycotina</taxon>
        <taxon>Eurotiomycetes</taxon>
        <taxon>Chaetothyriomycetidae</taxon>
        <taxon>Chaetothyriales</taxon>
        <taxon>Herpotrichiellaceae</taxon>
        <taxon>Exophiala</taxon>
    </lineage>
</organism>
<dbReference type="InterPro" id="IPR032675">
    <property type="entry name" value="LRR_dom_sf"/>
</dbReference>
<dbReference type="AlphaFoldDB" id="A0AAN6IVC7"/>
<dbReference type="SUPFAM" id="SSF48452">
    <property type="entry name" value="TPR-like"/>
    <property type="match status" value="1"/>
</dbReference>
<evidence type="ECO:0000313" key="2">
    <source>
        <dbReference type="EMBL" id="KAJ8992340.1"/>
    </source>
</evidence>
<protein>
    <recommendedName>
        <fullName evidence="1">F-box domain-containing protein</fullName>
    </recommendedName>
</protein>
<gene>
    <name evidence="2" type="ORF">HRR80_003446</name>
</gene>
<dbReference type="PANTHER" id="PTHR31639:SF256">
    <property type="entry name" value="OS07G0242900 PROTEIN"/>
    <property type="match status" value="1"/>
</dbReference>
<dbReference type="SMART" id="SM00256">
    <property type="entry name" value="FBOX"/>
    <property type="match status" value="1"/>
</dbReference>
<dbReference type="Pfam" id="PF00646">
    <property type="entry name" value="F-box"/>
    <property type="match status" value="1"/>
</dbReference>
<dbReference type="InterPro" id="IPR036047">
    <property type="entry name" value="F-box-like_dom_sf"/>
</dbReference>
<dbReference type="SUPFAM" id="SSF81383">
    <property type="entry name" value="F-box domain"/>
    <property type="match status" value="1"/>
</dbReference>
<dbReference type="SUPFAM" id="SSF52047">
    <property type="entry name" value="RNI-like"/>
    <property type="match status" value="1"/>
</dbReference>
<dbReference type="InterPro" id="IPR001810">
    <property type="entry name" value="F-box_dom"/>
</dbReference>
<dbReference type="Gene3D" id="1.20.1280.50">
    <property type="match status" value="1"/>
</dbReference>
<proteinExistence type="predicted"/>
<accession>A0AAN6IVC7</accession>
<feature type="domain" description="F-box" evidence="1">
    <location>
        <begin position="148"/>
        <end position="195"/>
    </location>
</feature>
<dbReference type="InterPro" id="IPR011990">
    <property type="entry name" value="TPR-like_helical_dom_sf"/>
</dbReference>
<reference evidence="2" key="1">
    <citation type="submission" date="2023-01" db="EMBL/GenBank/DDBJ databases">
        <title>Exophiala dermititidis isolated from Cystic Fibrosis Patient.</title>
        <authorList>
            <person name="Kurbessoian T."/>
            <person name="Crocker A."/>
            <person name="Murante D."/>
            <person name="Hogan D.A."/>
            <person name="Stajich J.E."/>
        </authorList>
    </citation>
    <scope>NUCLEOTIDE SEQUENCE</scope>
    <source>
        <strain evidence="2">Ex8</strain>
    </source>
</reference>
<dbReference type="PANTHER" id="PTHR31639">
    <property type="entry name" value="F-BOX PROTEIN-LIKE"/>
    <property type="match status" value="1"/>
</dbReference>